<dbReference type="EMBL" id="GFPF01003297">
    <property type="protein sequence ID" value="MAA14443.1"/>
    <property type="molecule type" value="Transcribed_RNA"/>
</dbReference>
<proteinExistence type="predicted"/>
<protein>
    <submittedName>
        <fullName evidence="1">Uncharacterized protein</fullName>
    </submittedName>
</protein>
<accession>A0A224YJQ3</accession>
<sequence length="101" mass="10951">MAFCLDSSNSMQQSISMHPVLMANSTGRAGATFLAPQPRICIPLVDSEQVRVFHWQIRSNLLRDGTFRVAPSCRGGFSRNSGNALLSFTAQAGNSVVLGFF</sequence>
<dbReference type="AlphaFoldDB" id="A0A224YJQ3"/>
<organism evidence="1">
    <name type="scientific">Rhipicephalus zambeziensis</name>
    <dbReference type="NCBI Taxonomy" id="60191"/>
    <lineage>
        <taxon>Eukaryota</taxon>
        <taxon>Metazoa</taxon>
        <taxon>Ecdysozoa</taxon>
        <taxon>Arthropoda</taxon>
        <taxon>Chelicerata</taxon>
        <taxon>Arachnida</taxon>
        <taxon>Acari</taxon>
        <taxon>Parasitiformes</taxon>
        <taxon>Ixodida</taxon>
        <taxon>Ixodoidea</taxon>
        <taxon>Ixodidae</taxon>
        <taxon>Rhipicephalinae</taxon>
        <taxon>Rhipicephalus</taxon>
        <taxon>Rhipicephalus</taxon>
    </lineage>
</organism>
<reference evidence="1" key="1">
    <citation type="journal article" date="2017" name="Parasit. Vectors">
        <title>Sialotranscriptomics of Rhipicephalus zambeziensis reveals intricate expression profiles of secretory proteins and suggests tight temporal transcriptional regulation during blood-feeding.</title>
        <authorList>
            <person name="de Castro M.H."/>
            <person name="de Klerk D."/>
            <person name="Pienaar R."/>
            <person name="Rees D.J.G."/>
            <person name="Mans B.J."/>
        </authorList>
    </citation>
    <scope>NUCLEOTIDE SEQUENCE</scope>
    <source>
        <tissue evidence="1">Salivary glands</tissue>
    </source>
</reference>
<name>A0A224YJQ3_9ACAR</name>
<evidence type="ECO:0000313" key="1">
    <source>
        <dbReference type="EMBL" id="MAA14443.1"/>
    </source>
</evidence>